<dbReference type="AlphaFoldDB" id="A0A417Z1Z1"/>
<evidence type="ECO:0000313" key="2">
    <source>
        <dbReference type="Proteomes" id="UP000285376"/>
    </source>
</evidence>
<reference evidence="1 2" key="1">
    <citation type="submission" date="2018-08" db="EMBL/GenBank/DDBJ databases">
        <title>Whole genome sequence analysis of Dermacoccus abyssi bacteria isolated from Deep Mariana trench Micromonospora spp reveals genes involved in the environmental adaptation and production of secondary metabolites.</title>
        <authorList>
            <person name="Abdel-Mageed W.M."/>
            <person name="Lehri B."/>
            <person name="Nouioui I."/>
            <person name="Goodfellow I."/>
            <person name="Jaspars M."/>
            <person name="Karlyshev A."/>
        </authorList>
    </citation>
    <scope>NUCLEOTIDE SEQUENCE [LARGE SCALE GENOMIC DNA]</scope>
    <source>
        <strain evidence="1 2">MT1.1</strain>
    </source>
</reference>
<sequence>MVALALVVALIAAGVAVVNLTRHDSSFREPTQPAPAYAHALEEQLEERPGVARVRAEESIECIDGCKGQRYGFDVAIDLTDDATAANVRDAAAFVRSRYPEGAHPMAAKIPASIHFFTAGLNANGDNSLSVTTSGPALTATQAHAFLDVARTNPRTEARLLPDRAQPAAKATFVVESDVIATKCEDLDAVSTPTVAALTKATGTDGTSTHLTFRCAQTYATVAVGPTTRIHGWSDAATALSTLEATPQSSAAERPYVRLGVRDGATRLSVSARSDEALSPETRRRASVVIEGLRTVGAVNPQLDLD</sequence>
<gene>
    <name evidence="1" type="ORF">D1832_13120</name>
</gene>
<dbReference type="EMBL" id="QWLM01000019">
    <property type="protein sequence ID" value="RHW44215.1"/>
    <property type="molecule type" value="Genomic_DNA"/>
</dbReference>
<protein>
    <submittedName>
        <fullName evidence="1">Uncharacterized protein</fullName>
    </submittedName>
</protein>
<accession>A0A417Z1Z1</accession>
<name>A0A417Z1Z1_9MICO</name>
<evidence type="ECO:0000313" key="1">
    <source>
        <dbReference type="EMBL" id="RHW44215.1"/>
    </source>
</evidence>
<comment type="caution">
    <text evidence="1">The sequence shown here is derived from an EMBL/GenBank/DDBJ whole genome shotgun (WGS) entry which is preliminary data.</text>
</comment>
<dbReference type="Proteomes" id="UP000285376">
    <property type="component" value="Unassembled WGS sequence"/>
</dbReference>
<organism evidence="1 2">
    <name type="scientific">Dermacoccus abyssi</name>
    <dbReference type="NCBI Taxonomy" id="322596"/>
    <lineage>
        <taxon>Bacteria</taxon>
        <taxon>Bacillati</taxon>
        <taxon>Actinomycetota</taxon>
        <taxon>Actinomycetes</taxon>
        <taxon>Micrococcales</taxon>
        <taxon>Dermacoccaceae</taxon>
        <taxon>Dermacoccus</taxon>
    </lineage>
</organism>
<proteinExistence type="predicted"/>